<evidence type="ECO:0000256" key="1">
    <source>
        <dbReference type="SAM" id="SignalP"/>
    </source>
</evidence>
<name>A0ABT4R9K3_9CORY</name>
<sequence>MAVRKFWWASAPVAAGLMLAASSQPYFSLVRPWTWSQEQVIAAGAAGSFDLPVADFDGARHQADVEVLGFQAVEDESQIGLHVPEGFTIWAVLTQWHAPAESVLENCRMWVTGSDGKEYLRKDGLFGTPIDDFSALHACTPPGEAGPVVRVDEIGSTERHLEPGDPRPGEWRKVTPLALPDGVQPVKLHIGWDFPHYVTVVLPEPKVYVDSPSSGE</sequence>
<gene>
    <name evidence="2" type="ORF">L8U61_07570</name>
</gene>
<keyword evidence="1" id="KW-0732">Signal</keyword>
<reference evidence="2" key="1">
    <citation type="submission" date="2022-02" db="EMBL/GenBank/DDBJ databases">
        <title>Corynebacterium sp. from urogenital microbiome.</title>
        <authorList>
            <person name="Cappelli E.A."/>
            <person name="Ribeiro T.G."/>
            <person name="Peixe L."/>
        </authorList>
    </citation>
    <scope>NUCLEOTIDE SEQUENCE</scope>
    <source>
        <strain evidence="2">C8Ua_144</strain>
    </source>
</reference>
<organism evidence="2 3">
    <name type="scientific">Corynebacterium lehmanniae</name>
    <dbReference type="NCBI Taxonomy" id="2913497"/>
    <lineage>
        <taxon>Bacteria</taxon>
        <taxon>Bacillati</taxon>
        <taxon>Actinomycetota</taxon>
        <taxon>Actinomycetes</taxon>
        <taxon>Mycobacteriales</taxon>
        <taxon>Corynebacteriaceae</taxon>
        <taxon>Corynebacterium</taxon>
    </lineage>
</organism>
<evidence type="ECO:0000313" key="2">
    <source>
        <dbReference type="EMBL" id="MCZ9291992.1"/>
    </source>
</evidence>
<protein>
    <recommendedName>
        <fullName evidence="4">Secreted protein</fullName>
    </recommendedName>
</protein>
<keyword evidence="3" id="KW-1185">Reference proteome</keyword>
<dbReference type="Proteomes" id="UP001146453">
    <property type="component" value="Unassembled WGS sequence"/>
</dbReference>
<proteinExistence type="predicted"/>
<evidence type="ECO:0008006" key="4">
    <source>
        <dbReference type="Google" id="ProtNLM"/>
    </source>
</evidence>
<accession>A0ABT4R9K3</accession>
<feature type="chain" id="PRO_5046782419" description="Secreted protein" evidence="1">
    <location>
        <begin position="21"/>
        <end position="216"/>
    </location>
</feature>
<dbReference type="EMBL" id="JAKMUR010000013">
    <property type="protein sequence ID" value="MCZ9291992.1"/>
    <property type="molecule type" value="Genomic_DNA"/>
</dbReference>
<feature type="signal peptide" evidence="1">
    <location>
        <begin position="1"/>
        <end position="20"/>
    </location>
</feature>
<comment type="caution">
    <text evidence="2">The sequence shown here is derived from an EMBL/GenBank/DDBJ whole genome shotgun (WGS) entry which is preliminary data.</text>
</comment>
<evidence type="ECO:0000313" key="3">
    <source>
        <dbReference type="Proteomes" id="UP001146453"/>
    </source>
</evidence>
<dbReference type="RefSeq" id="WP_269952402.1">
    <property type="nucleotide sequence ID" value="NZ_JAKMUR010000013.1"/>
</dbReference>